<organism evidence="3 4">
    <name type="scientific">Frankia nepalensis</name>
    <dbReference type="NCBI Taxonomy" id="1836974"/>
    <lineage>
        <taxon>Bacteria</taxon>
        <taxon>Bacillati</taxon>
        <taxon>Actinomycetota</taxon>
        <taxon>Actinomycetes</taxon>
        <taxon>Frankiales</taxon>
        <taxon>Frankiaceae</taxon>
        <taxon>Frankia</taxon>
    </lineage>
</organism>
<keyword evidence="1" id="KW-0472">Membrane</keyword>
<dbReference type="EMBL" id="JAEACQ010000123">
    <property type="protein sequence ID" value="MBL7626198.1"/>
    <property type="molecule type" value="Genomic_DNA"/>
</dbReference>
<dbReference type="InterPro" id="IPR012495">
    <property type="entry name" value="TadE-like_dom"/>
</dbReference>
<comment type="caution">
    <text evidence="3">The sequence shown here is derived from an EMBL/GenBank/DDBJ whole genome shotgun (WGS) entry which is preliminary data.</text>
</comment>
<proteinExistence type="predicted"/>
<gene>
    <name evidence="3" type="ORF">I7412_03205</name>
</gene>
<dbReference type="Proteomes" id="UP000604475">
    <property type="component" value="Unassembled WGS sequence"/>
</dbReference>
<keyword evidence="1" id="KW-0812">Transmembrane</keyword>
<keyword evidence="4" id="KW-1185">Reference proteome</keyword>
<feature type="domain" description="TadE-like" evidence="2">
    <location>
        <begin position="21"/>
        <end position="63"/>
    </location>
</feature>
<dbReference type="RefSeq" id="WP_202998700.1">
    <property type="nucleotide sequence ID" value="NZ_JADWYU010000142.1"/>
</dbReference>
<keyword evidence="1" id="KW-1133">Transmembrane helix</keyword>
<sequence length="154" mass="15762">MSLNPPAHTDGRGRRPGRDQGSFSVELALAWPILILGLLVLAVTATNIGARTDVARAAREAARAASLATTPAQATAIADATARANLTTGTCTDAVIRADFTVTGPGPGDLGLVTVTVTCRTRPVPGLALSRQLHATSDAVLDRYRGGLTLPTAP</sequence>
<protein>
    <submittedName>
        <fullName evidence="3">Pilus assembly protein</fullName>
    </submittedName>
</protein>
<evidence type="ECO:0000259" key="2">
    <source>
        <dbReference type="Pfam" id="PF07811"/>
    </source>
</evidence>
<dbReference type="AlphaFoldDB" id="A0A937RGZ8"/>
<dbReference type="Pfam" id="PF07811">
    <property type="entry name" value="TadE"/>
    <property type="match status" value="1"/>
</dbReference>
<evidence type="ECO:0000313" key="3">
    <source>
        <dbReference type="EMBL" id="MBL7626198.1"/>
    </source>
</evidence>
<evidence type="ECO:0000256" key="1">
    <source>
        <dbReference type="SAM" id="Phobius"/>
    </source>
</evidence>
<name>A0A937RGZ8_9ACTN</name>
<reference evidence="3" key="1">
    <citation type="submission" date="2020-12" db="EMBL/GenBank/DDBJ databases">
        <title>Genomic characterization of non-nitrogen-fixing Frankia strains.</title>
        <authorList>
            <person name="Carlos-Shanley C."/>
            <person name="Guerra T."/>
            <person name="Hahn D."/>
        </authorList>
    </citation>
    <scope>NUCLEOTIDE SEQUENCE</scope>
    <source>
        <strain evidence="3">CN6</strain>
    </source>
</reference>
<accession>A0A937RGZ8</accession>
<feature type="transmembrane region" description="Helical" evidence="1">
    <location>
        <begin position="29"/>
        <end position="50"/>
    </location>
</feature>
<evidence type="ECO:0000313" key="4">
    <source>
        <dbReference type="Proteomes" id="UP000604475"/>
    </source>
</evidence>